<evidence type="ECO:0000313" key="6">
    <source>
        <dbReference type="Proteomes" id="UP001608902"/>
    </source>
</evidence>
<name>A0ABD6EUM7_9BILA</name>
<dbReference type="InterPro" id="IPR023210">
    <property type="entry name" value="NADP_OxRdtase_dom"/>
</dbReference>
<gene>
    <name evidence="5" type="ORF">AB6A40_009750</name>
</gene>
<keyword evidence="3" id="KW-0560">Oxidoreductase</keyword>
<reference evidence="5 6" key="1">
    <citation type="submission" date="2024-08" db="EMBL/GenBank/DDBJ databases">
        <title>Gnathostoma spinigerum genome.</title>
        <authorList>
            <person name="Gonzalez-Bertolin B."/>
            <person name="Monzon S."/>
            <person name="Zaballos A."/>
            <person name="Jimenez P."/>
            <person name="Dekumyoy P."/>
            <person name="Varona S."/>
            <person name="Cuesta I."/>
            <person name="Sumanam S."/>
            <person name="Adisakwattana P."/>
            <person name="Gasser R.B."/>
            <person name="Hernandez-Gonzalez A."/>
            <person name="Young N.D."/>
            <person name="Perteguer M.J."/>
        </authorList>
    </citation>
    <scope>NUCLEOTIDE SEQUENCE [LARGE SCALE GENOMIC DNA]</scope>
    <source>
        <strain evidence="5">AL3</strain>
        <tissue evidence="5">Liver</tissue>
    </source>
</reference>
<dbReference type="InterPro" id="IPR018170">
    <property type="entry name" value="Aldo/ket_reductase_CS"/>
</dbReference>
<evidence type="ECO:0000259" key="4">
    <source>
        <dbReference type="Pfam" id="PF00248"/>
    </source>
</evidence>
<dbReference type="EMBL" id="JBGFUD010010892">
    <property type="protein sequence ID" value="MFH4983041.1"/>
    <property type="molecule type" value="Genomic_DNA"/>
</dbReference>
<dbReference type="InterPro" id="IPR036812">
    <property type="entry name" value="NAD(P)_OxRdtase_dom_sf"/>
</dbReference>
<dbReference type="AlphaFoldDB" id="A0ABD6EUM7"/>
<dbReference type="InterPro" id="IPR020471">
    <property type="entry name" value="AKR"/>
</dbReference>
<evidence type="ECO:0000313" key="5">
    <source>
        <dbReference type="EMBL" id="MFH4983041.1"/>
    </source>
</evidence>
<keyword evidence="2" id="KW-0521">NADP</keyword>
<dbReference type="GO" id="GO:0016616">
    <property type="term" value="F:oxidoreductase activity, acting on the CH-OH group of donors, NAD or NADP as acceptor"/>
    <property type="evidence" value="ECO:0007669"/>
    <property type="project" value="UniProtKB-ARBA"/>
</dbReference>
<dbReference type="Pfam" id="PF00248">
    <property type="entry name" value="Aldo_ket_red"/>
    <property type="match status" value="1"/>
</dbReference>
<comment type="similarity">
    <text evidence="1">Belongs to the aldo/keto reductase family.</text>
</comment>
<keyword evidence="6" id="KW-1185">Reference proteome</keyword>
<accession>A0ABD6EUM7</accession>
<evidence type="ECO:0000256" key="2">
    <source>
        <dbReference type="ARBA" id="ARBA00022857"/>
    </source>
</evidence>
<protein>
    <recommendedName>
        <fullName evidence="4">NADP-dependent oxidoreductase domain-containing protein</fullName>
    </recommendedName>
</protein>
<organism evidence="5 6">
    <name type="scientific">Gnathostoma spinigerum</name>
    <dbReference type="NCBI Taxonomy" id="75299"/>
    <lineage>
        <taxon>Eukaryota</taxon>
        <taxon>Metazoa</taxon>
        <taxon>Ecdysozoa</taxon>
        <taxon>Nematoda</taxon>
        <taxon>Chromadorea</taxon>
        <taxon>Rhabditida</taxon>
        <taxon>Spirurina</taxon>
        <taxon>Gnathostomatomorpha</taxon>
        <taxon>Gnathostomatoidea</taxon>
        <taxon>Gnathostomatidae</taxon>
        <taxon>Gnathostoma</taxon>
    </lineage>
</organism>
<dbReference type="PROSITE" id="PS00798">
    <property type="entry name" value="ALDOKETO_REDUCTASE_1"/>
    <property type="match status" value="1"/>
</dbReference>
<dbReference type="Proteomes" id="UP001608902">
    <property type="component" value="Unassembled WGS sequence"/>
</dbReference>
<dbReference type="Gene3D" id="3.20.20.100">
    <property type="entry name" value="NADP-dependent oxidoreductase domain"/>
    <property type="match status" value="1"/>
</dbReference>
<feature type="domain" description="NADP-dependent oxidoreductase" evidence="4">
    <location>
        <begin position="19"/>
        <end position="82"/>
    </location>
</feature>
<sequence>MTICGPVIELSNGRKMPQVGLGTWQSKIGEVGNAVRWALDDGYRLIDTAQVYGNEEEIGKVLHEYISSGKLKRDDVFITTKVPLFSCK</sequence>
<evidence type="ECO:0000256" key="3">
    <source>
        <dbReference type="ARBA" id="ARBA00023002"/>
    </source>
</evidence>
<proteinExistence type="inferred from homology"/>
<dbReference type="PANTHER" id="PTHR43827:SF3">
    <property type="entry name" value="NADP-DEPENDENT OXIDOREDUCTASE DOMAIN-CONTAINING PROTEIN"/>
    <property type="match status" value="1"/>
</dbReference>
<comment type="caution">
    <text evidence="5">The sequence shown here is derived from an EMBL/GenBank/DDBJ whole genome shotgun (WGS) entry which is preliminary data.</text>
</comment>
<evidence type="ECO:0000256" key="1">
    <source>
        <dbReference type="ARBA" id="ARBA00007905"/>
    </source>
</evidence>
<dbReference type="SUPFAM" id="SSF51430">
    <property type="entry name" value="NAD(P)-linked oxidoreductase"/>
    <property type="match status" value="1"/>
</dbReference>
<dbReference type="PANTHER" id="PTHR43827">
    <property type="entry name" value="2,5-DIKETO-D-GLUCONIC ACID REDUCTASE"/>
    <property type="match status" value="1"/>
</dbReference>